<evidence type="ECO:0000313" key="3">
    <source>
        <dbReference type="Proteomes" id="UP001454036"/>
    </source>
</evidence>
<feature type="compositionally biased region" description="Low complexity" evidence="1">
    <location>
        <begin position="28"/>
        <end position="40"/>
    </location>
</feature>
<dbReference type="EMBL" id="BAABME010011621">
    <property type="protein sequence ID" value="GAA0184046.1"/>
    <property type="molecule type" value="Genomic_DNA"/>
</dbReference>
<organism evidence="2 3">
    <name type="scientific">Lithospermum erythrorhizon</name>
    <name type="common">Purple gromwell</name>
    <name type="synonym">Lithospermum officinale var. erythrorhizon</name>
    <dbReference type="NCBI Taxonomy" id="34254"/>
    <lineage>
        <taxon>Eukaryota</taxon>
        <taxon>Viridiplantae</taxon>
        <taxon>Streptophyta</taxon>
        <taxon>Embryophyta</taxon>
        <taxon>Tracheophyta</taxon>
        <taxon>Spermatophyta</taxon>
        <taxon>Magnoliopsida</taxon>
        <taxon>eudicotyledons</taxon>
        <taxon>Gunneridae</taxon>
        <taxon>Pentapetalae</taxon>
        <taxon>asterids</taxon>
        <taxon>lamiids</taxon>
        <taxon>Boraginales</taxon>
        <taxon>Boraginaceae</taxon>
        <taxon>Boraginoideae</taxon>
        <taxon>Lithospermeae</taxon>
        <taxon>Lithospermum</taxon>
    </lineage>
</organism>
<feature type="compositionally biased region" description="Polar residues" evidence="1">
    <location>
        <begin position="83"/>
        <end position="95"/>
    </location>
</feature>
<dbReference type="AlphaFoldDB" id="A0AAV3RWM3"/>
<keyword evidence="3" id="KW-1185">Reference proteome</keyword>
<evidence type="ECO:0000256" key="1">
    <source>
        <dbReference type="SAM" id="MobiDB-lite"/>
    </source>
</evidence>
<proteinExistence type="predicted"/>
<name>A0AAV3RWM3_LITER</name>
<reference evidence="2 3" key="1">
    <citation type="submission" date="2024-01" db="EMBL/GenBank/DDBJ databases">
        <title>The complete chloroplast genome sequence of Lithospermum erythrorhizon: insights into the phylogenetic relationship among Boraginaceae species and the maternal lineages of purple gromwells.</title>
        <authorList>
            <person name="Okada T."/>
            <person name="Watanabe K."/>
        </authorList>
    </citation>
    <scope>NUCLEOTIDE SEQUENCE [LARGE SCALE GENOMIC DNA]</scope>
</reference>
<protein>
    <submittedName>
        <fullName evidence="2">Uncharacterized protein</fullName>
    </submittedName>
</protein>
<gene>
    <name evidence="2" type="ORF">LIER_31358</name>
</gene>
<dbReference type="Proteomes" id="UP001454036">
    <property type="component" value="Unassembled WGS sequence"/>
</dbReference>
<sequence length="298" mass="32812">MVKTRGGSVGSRGASTSTLIGENEKGEPIPLQIIPPRQQPEVPTPRTENLGLPWKEDTLVEEARSRAGNDDQNRHHDMDVPPTSDNIAKNPNPLSASDAKVDNAETLESSIRDKDGSYHGPQGVEVEESSVKGTPNLSSPKSHSLVDPTVAEILTKLGKGRVGGRIKRVLRKQKPPVRHVPQTVKLIVVDTENDSSEKNLNNDDIVVVSETASRRRTRASVAALKTKREVAGLEEERSKSGEPIDLEELEYLNKKKKVAEKGKGKRPCFEKSKVKVYPRREKGSPFLNLHKVRPKTSL</sequence>
<comment type="caution">
    <text evidence="2">The sequence shown here is derived from an EMBL/GenBank/DDBJ whole genome shotgun (WGS) entry which is preliminary data.</text>
</comment>
<feature type="compositionally biased region" description="Polar residues" evidence="1">
    <location>
        <begin position="131"/>
        <end position="142"/>
    </location>
</feature>
<feature type="region of interest" description="Disordered" evidence="1">
    <location>
        <begin position="1"/>
        <end position="144"/>
    </location>
</feature>
<feature type="compositionally biased region" description="Basic and acidic residues" evidence="1">
    <location>
        <begin position="54"/>
        <end position="79"/>
    </location>
</feature>
<accession>A0AAV3RWM3</accession>
<evidence type="ECO:0000313" key="2">
    <source>
        <dbReference type="EMBL" id="GAA0184046.1"/>
    </source>
</evidence>